<dbReference type="PANTHER" id="PTHR33202:SF6">
    <property type="entry name" value="ZINC UPTAKE REGULATION PROTEIN"/>
    <property type="match status" value="1"/>
</dbReference>
<evidence type="ECO:0000313" key="10">
    <source>
        <dbReference type="Proteomes" id="UP000637002"/>
    </source>
</evidence>
<organism evidence="9 10">
    <name type="scientific">Chelatococcus reniformis</name>
    <dbReference type="NCBI Taxonomy" id="1494448"/>
    <lineage>
        <taxon>Bacteria</taxon>
        <taxon>Pseudomonadati</taxon>
        <taxon>Pseudomonadota</taxon>
        <taxon>Alphaproteobacteria</taxon>
        <taxon>Hyphomicrobiales</taxon>
        <taxon>Chelatococcaceae</taxon>
        <taxon>Chelatococcus</taxon>
    </lineage>
</organism>
<keyword evidence="4" id="KW-0805">Transcription regulation</keyword>
<gene>
    <name evidence="9" type="ORF">GCM10010994_58540</name>
</gene>
<dbReference type="Gene3D" id="1.10.10.10">
    <property type="entry name" value="Winged helix-like DNA-binding domain superfamily/Winged helix DNA-binding domain"/>
    <property type="match status" value="1"/>
</dbReference>
<reference evidence="9" key="1">
    <citation type="journal article" date="2014" name="Int. J. Syst. Evol. Microbiol.">
        <title>Complete genome sequence of Corynebacterium casei LMG S-19264T (=DSM 44701T), isolated from a smear-ripened cheese.</title>
        <authorList>
            <consortium name="US DOE Joint Genome Institute (JGI-PGF)"/>
            <person name="Walter F."/>
            <person name="Albersmeier A."/>
            <person name="Kalinowski J."/>
            <person name="Ruckert C."/>
        </authorList>
    </citation>
    <scope>NUCLEOTIDE SEQUENCE</scope>
    <source>
        <strain evidence="9">CGMCC 1.12919</strain>
    </source>
</reference>
<feature type="binding site" evidence="7">
    <location>
        <position position="159"/>
    </location>
    <ligand>
        <name>Zn(2+)</name>
        <dbReference type="ChEBI" id="CHEBI:29105"/>
    </ligand>
</feature>
<dbReference type="Proteomes" id="UP000637002">
    <property type="component" value="Unassembled WGS sequence"/>
</dbReference>
<sequence length="202" mass="21705">MTIIDRKPSRDGRRQAKAEVRGHAAHAPADRASAAPAHAAHAHDAGACAHAAERAREAPQALALADEICRERGVRLTDLRRSVLEALYDTHRPLGAYDLAEVLAGRTRKRIAPITIYRVLEFLTEQGFVHRLATKNAFVACPHAHAPGEMNVFLICEACGGVDEATSPQVAGAVGAVIAAHRFAPRGQVLEIEGLCAHCRPR</sequence>
<dbReference type="PANTHER" id="PTHR33202">
    <property type="entry name" value="ZINC UPTAKE REGULATION PROTEIN"/>
    <property type="match status" value="1"/>
</dbReference>
<evidence type="ECO:0008006" key="11">
    <source>
        <dbReference type="Google" id="ProtNLM"/>
    </source>
</evidence>
<comment type="cofactor">
    <cofactor evidence="7">
        <name>Zn(2+)</name>
        <dbReference type="ChEBI" id="CHEBI:29105"/>
    </cofactor>
    <text evidence="7">Binds 1 zinc ion per subunit.</text>
</comment>
<dbReference type="GO" id="GO:0003700">
    <property type="term" value="F:DNA-binding transcription factor activity"/>
    <property type="evidence" value="ECO:0007669"/>
    <property type="project" value="InterPro"/>
</dbReference>
<dbReference type="InterPro" id="IPR043135">
    <property type="entry name" value="Fur_C"/>
</dbReference>
<reference evidence="9" key="2">
    <citation type="submission" date="2020-09" db="EMBL/GenBank/DDBJ databases">
        <authorList>
            <person name="Sun Q."/>
            <person name="Zhou Y."/>
        </authorList>
    </citation>
    <scope>NUCLEOTIDE SEQUENCE</scope>
    <source>
        <strain evidence="9">CGMCC 1.12919</strain>
    </source>
</reference>
<feature type="compositionally biased region" description="Low complexity" evidence="8">
    <location>
        <begin position="25"/>
        <end position="41"/>
    </location>
</feature>
<feature type="region of interest" description="Disordered" evidence="8">
    <location>
        <begin position="1"/>
        <end position="41"/>
    </location>
</feature>
<keyword evidence="7" id="KW-0479">Metal-binding</keyword>
<proteinExistence type="inferred from homology"/>
<dbReference type="GO" id="GO:0045892">
    <property type="term" value="P:negative regulation of DNA-templated transcription"/>
    <property type="evidence" value="ECO:0007669"/>
    <property type="project" value="TreeGrafter"/>
</dbReference>
<dbReference type="SUPFAM" id="SSF46785">
    <property type="entry name" value="Winged helix' DNA-binding domain"/>
    <property type="match status" value="1"/>
</dbReference>
<evidence type="ECO:0000256" key="4">
    <source>
        <dbReference type="ARBA" id="ARBA00023015"/>
    </source>
</evidence>
<dbReference type="GO" id="GO:1900376">
    <property type="term" value="P:regulation of secondary metabolite biosynthetic process"/>
    <property type="evidence" value="ECO:0007669"/>
    <property type="project" value="TreeGrafter"/>
</dbReference>
<dbReference type="InterPro" id="IPR036388">
    <property type="entry name" value="WH-like_DNA-bd_sf"/>
</dbReference>
<feature type="binding site" evidence="7">
    <location>
        <position position="196"/>
    </location>
    <ligand>
        <name>Zn(2+)</name>
        <dbReference type="ChEBI" id="CHEBI:29105"/>
    </ligand>
</feature>
<keyword evidence="6" id="KW-0804">Transcription</keyword>
<evidence type="ECO:0000256" key="7">
    <source>
        <dbReference type="PIRSR" id="PIRSR602481-1"/>
    </source>
</evidence>
<evidence type="ECO:0000313" key="9">
    <source>
        <dbReference type="EMBL" id="GGC93020.1"/>
    </source>
</evidence>
<dbReference type="GO" id="GO:0000976">
    <property type="term" value="F:transcription cis-regulatory region binding"/>
    <property type="evidence" value="ECO:0007669"/>
    <property type="project" value="TreeGrafter"/>
</dbReference>
<accession>A0A916UXU4</accession>
<dbReference type="InterPro" id="IPR036390">
    <property type="entry name" value="WH_DNA-bd_sf"/>
</dbReference>
<dbReference type="EMBL" id="BMGG01000013">
    <property type="protein sequence ID" value="GGC93020.1"/>
    <property type="molecule type" value="Genomic_DNA"/>
</dbReference>
<evidence type="ECO:0000256" key="1">
    <source>
        <dbReference type="ARBA" id="ARBA00007957"/>
    </source>
</evidence>
<keyword evidence="2" id="KW-0678">Repressor</keyword>
<name>A0A916UXU4_9HYPH</name>
<feature type="compositionally biased region" description="Basic and acidic residues" evidence="8">
    <location>
        <begin position="1"/>
        <end position="22"/>
    </location>
</feature>
<dbReference type="AlphaFoldDB" id="A0A916UXU4"/>
<evidence type="ECO:0000256" key="2">
    <source>
        <dbReference type="ARBA" id="ARBA00022491"/>
    </source>
</evidence>
<dbReference type="GO" id="GO:0005829">
    <property type="term" value="C:cytosol"/>
    <property type="evidence" value="ECO:0007669"/>
    <property type="project" value="TreeGrafter"/>
</dbReference>
<evidence type="ECO:0000256" key="6">
    <source>
        <dbReference type="ARBA" id="ARBA00023163"/>
    </source>
</evidence>
<feature type="binding site" evidence="7">
    <location>
        <position position="199"/>
    </location>
    <ligand>
        <name>Zn(2+)</name>
        <dbReference type="ChEBI" id="CHEBI:29105"/>
    </ligand>
</feature>
<dbReference type="Gene3D" id="3.30.1490.190">
    <property type="match status" value="1"/>
</dbReference>
<evidence type="ECO:0000256" key="8">
    <source>
        <dbReference type="SAM" id="MobiDB-lite"/>
    </source>
</evidence>
<comment type="similarity">
    <text evidence="1">Belongs to the Fur family.</text>
</comment>
<evidence type="ECO:0000256" key="5">
    <source>
        <dbReference type="ARBA" id="ARBA00023125"/>
    </source>
</evidence>
<dbReference type="RefSeq" id="WP_280516346.1">
    <property type="nucleotide sequence ID" value="NZ_BMGG01000013.1"/>
</dbReference>
<keyword evidence="10" id="KW-1185">Reference proteome</keyword>
<protein>
    <recommendedName>
        <fullName evidence="11">Ferric uptake regulation protein</fullName>
    </recommendedName>
</protein>
<dbReference type="InterPro" id="IPR002481">
    <property type="entry name" value="FUR"/>
</dbReference>
<evidence type="ECO:0000256" key="3">
    <source>
        <dbReference type="ARBA" id="ARBA00022833"/>
    </source>
</evidence>
<dbReference type="GO" id="GO:0008270">
    <property type="term" value="F:zinc ion binding"/>
    <property type="evidence" value="ECO:0007669"/>
    <property type="project" value="TreeGrafter"/>
</dbReference>
<feature type="binding site" evidence="7">
    <location>
        <position position="156"/>
    </location>
    <ligand>
        <name>Zn(2+)</name>
        <dbReference type="ChEBI" id="CHEBI:29105"/>
    </ligand>
</feature>
<keyword evidence="5" id="KW-0238">DNA-binding</keyword>
<dbReference type="Pfam" id="PF01475">
    <property type="entry name" value="FUR"/>
    <property type="match status" value="1"/>
</dbReference>
<comment type="caution">
    <text evidence="9">The sequence shown here is derived from an EMBL/GenBank/DDBJ whole genome shotgun (WGS) entry which is preliminary data.</text>
</comment>
<keyword evidence="3 7" id="KW-0862">Zinc</keyword>